<dbReference type="EMBL" id="GBRH01208605">
    <property type="protein sequence ID" value="JAD89290.1"/>
    <property type="molecule type" value="Transcribed_RNA"/>
</dbReference>
<evidence type="ECO:0000313" key="1">
    <source>
        <dbReference type="EMBL" id="JAD89290.1"/>
    </source>
</evidence>
<reference evidence="1" key="2">
    <citation type="journal article" date="2015" name="Data Brief">
        <title>Shoot transcriptome of the giant reed, Arundo donax.</title>
        <authorList>
            <person name="Barrero R.A."/>
            <person name="Guerrero F.D."/>
            <person name="Moolhuijzen P."/>
            <person name="Goolsby J.A."/>
            <person name="Tidwell J."/>
            <person name="Bellgard S.E."/>
            <person name="Bellgard M.I."/>
        </authorList>
    </citation>
    <scope>NUCLEOTIDE SEQUENCE</scope>
    <source>
        <tissue evidence="1">Shoot tissue taken approximately 20 cm above the soil surface</tissue>
    </source>
</reference>
<organism evidence="1">
    <name type="scientific">Arundo donax</name>
    <name type="common">Giant reed</name>
    <name type="synonym">Donax arundinaceus</name>
    <dbReference type="NCBI Taxonomy" id="35708"/>
    <lineage>
        <taxon>Eukaryota</taxon>
        <taxon>Viridiplantae</taxon>
        <taxon>Streptophyta</taxon>
        <taxon>Embryophyta</taxon>
        <taxon>Tracheophyta</taxon>
        <taxon>Spermatophyta</taxon>
        <taxon>Magnoliopsida</taxon>
        <taxon>Liliopsida</taxon>
        <taxon>Poales</taxon>
        <taxon>Poaceae</taxon>
        <taxon>PACMAD clade</taxon>
        <taxon>Arundinoideae</taxon>
        <taxon>Arundineae</taxon>
        <taxon>Arundo</taxon>
    </lineage>
</organism>
<name>A0A0A9DUE9_ARUDO</name>
<sequence length="57" mass="6445">MLIGTLTISRLSSLSNNYQMSLKARTVTTDALQNVDAVLFYIHVFFLNRNQGQAKQL</sequence>
<dbReference type="AlphaFoldDB" id="A0A0A9DUE9"/>
<protein>
    <submittedName>
        <fullName evidence="1">Uncharacterized protein</fullName>
    </submittedName>
</protein>
<proteinExistence type="predicted"/>
<accession>A0A0A9DUE9</accession>
<reference evidence="1" key="1">
    <citation type="submission" date="2014-09" db="EMBL/GenBank/DDBJ databases">
        <authorList>
            <person name="Magalhaes I.L.F."/>
            <person name="Oliveira U."/>
            <person name="Santos F.R."/>
            <person name="Vidigal T.H.D.A."/>
            <person name="Brescovit A.D."/>
            <person name="Santos A.J."/>
        </authorList>
    </citation>
    <scope>NUCLEOTIDE SEQUENCE</scope>
    <source>
        <tissue evidence="1">Shoot tissue taken approximately 20 cm above the soil surface</tissue>
    </source>
</reference>